<dbReference type="Proteomes" id="UP000278164">
    <property type="component" value="Unassembled WGS sequence"/>
</dbReference>
<reference evidence="1 2" key="1">
    <citation type="submission" date="2018-09" db="EMBL/GenBank/DDBJ databases">
        <title>Murine metabolic-syndrome-specific gut microbial biobank.</title>
        <authorList>
            <person name="Liu C."/>
        </authorList>
    </citation>
    <scope>NUCLEOTIDE SEQUENCE [LARGE SCALE GENOMIC DNA]</scope>
    <source>
        <strain evidence="1 2">8-P5</strain>
    </source>
</reference>
<gene>
    <name evidence="1" type="ORF">D7V78_04825</name>
</gene>
<dbReference type="EMBL" id="RAYI01000007">
    <property type="protein sequence ID" value="RLT74516.1"/>
    <property type="molecule type" value="Genomic_DNA"/>
</dbReference>
<name>A0A3L7ZRT6_PARDI</name>
<comment type="caution">
    <text evidence="1">The sequence shown here is derived from an EMBL/GenBank/DDBJ whole genome shotgun (WGS) entry which is preliminary data.</text>
</comment>
<protein>
    <submittedName>
        <fullName evidence="1">Uncharacterized protein</fullName>
    </submittedName>
</protein>
<sequence>MTQKEFEERTGIVSTPEDFEYIHEVYMNTSMDKDAFCKEFKKHGESQIIRDIYIRVVNCNVKLNRQKEVTNDLADFLIGKAHAYEDTDFRNQAMKLVGEVEVVKRTIELGLPLWDEDRKCILSMINEQSK</sequence>
<proteinExistence type="predicted"/>
<dbReference type="OrthoDB" id="1081937at2"/>
<dbReference type="AlphaFoldDB" id="A0A3L7ZRT6"/>
<organism evidence="1 2">
    <name type="scientific">Parabacteroides distasonis</name>
    <dbReference type="NCBI Taxonomy" id="823"/>
    <lineage>
        <taxon>Bacteria</taxon>
        <taxon>Pseudomonadati</taxon>
        <taxon>Bacteroidota</taxon>
        <taxon>Bacteroidia</taxon>
        <taxon>Bacteroidales</taxon>
        <taxon>Tannerellaceae</taxon>
        <taxon>Parabacteroides</taxon>
    </lineage>
</organism>
<dbReference type="RefSeq" id="WP_121735234.1">
    <property type="nucleotide sequence ID" value="NZ_QXXG01000018.1"/>
</dbReference>
<evidence type="ECO:0000313" key="2">
    <source>
        <dbReference type="Proteomes" id="UP000278164"/>
    </source>
</evidence>
<evidence type="ECO:0000313" key="1">
    <source>
        <dbReference type="EMBL" id="RLT74516.1"/>
    </source>
</evidence>
<accession>A0A3L7ZRT6</accession>